<dbReference type="PIRSF" id="PIRSF002583">
    <property type="entry name" value="Hsp90"/>
    <property type="match status" value="1"/>
</dbReference>
<evidence type="ECO:0000256" key="3">
    <source>
        <dbReference type="ARBA" id="ARBA00022741"/>
    </source>
</evidence>
<dbReference type="InterPro" id="IPR037196">
    <property type="entry name" value="HSP90_C"/>
</dbReference>
<dbReference type="CDD" id="cd16927">
    <property type="entry name" value="HATPase_Hsp90-like"/>
    <property type="match status" value="1"/>
</dbReference>
<evidence type="ECO:0000256" key="5">
    <source>
        <dbReference type="ARBA" id="ARBA00023186"/>
    </source>
</evidence>
<feature type="region of interest" description="Disordered" evidence="7">
    <location>
        <begin position="637"/>
        <end position="661"/>
    </location>
</feature>
<comment type="similarity">
    <text evidence="1">Belongs to the heat shock protein 90 family.</text>
</comment>
<dbReference type="GO" id="GO:0051082">
    <property type="term" value="F:unfolded protein binding"/>
    <property type="evidence" value="ECO:0007669"/>
    <property type="project" value="InterPro"/>
</dbReference>
<dbReference type="Gene3D" id="3.40.50.11260">
    <property type="match status" value="1"/>
</dbReference>
<feature type="binding site" evidence="6">
    <location>
        <position position="508"/>
    </location>
    <ligand>
        <name>ATP</name>
        <dbReference type="ChEBI" id="CHEBI:30616"/>
    </ligand>
</feature>
<feature type="binding site" evidence="6">
    <location>
        <position position="87"/>
    </location>
    <ligand>
        <name>ATP</name>
        <dbReference type="ChEBI" id="CHEBI:30616"/>
    </ligand>
</feature>
<protein>
    <recommendedName>
        <fullName evidence="2">Heat shock protein 83</fullName>
    </recommendedName>
</protein>
<dbReference type="Gene3D" id="1.20.120.790">
    <property type="entry name" value="Heat shock protein 90, C-terminal domain"/>
    <property type="match status" value="1"/>
</dbReference>
<keyword evidence="5" id="KW-0143">Chaperone</keyword>
<evidence type="ECO:0000256" key="7">
    <source>
        <dbReference type="SAM" id="MobiDB-lite"/>
    </source>
</evidence>
<dbReference type="InterPro" id="IPR036890">
    <property type="entry name" value="HATPase_C_sf"/>
</dbReference>
<dbReference type="Pfam" id="PF00183">
    <property type="entry name" value="HSP90"/>
    <property type="match status" value="2"/>
</dbReference>
<dbReference type="InterPro" id="IPR020568">
    <property type="entry name" value="Ribosomal_Su5_D2-typ_SF"/>
</dbReference>
<dbReference type="InterPro" id="IPR001404">
    <property type="entry name" value="Hsp90_fam"/>
</dbReference>
<dbReference type="InterPro" id="IPR003594">
    <property type="entry name" value="HATPase_dom"/>
</dbReference>
<feature type="binding site" evidence="6">
    <location>
        <begin position="102"/>
        <end position="103"/>
    </location>
    <ligand>
        <name>ATP</name>
        <dbReference type="ChEBI" id="CHEBI:30616"/>
    </ligand>
</feature>
<dbReference type="InterPro" id="IPR020575">
    <property type="entry name" value="Hsp90_N"/>
</dbReference>
<feature type="binding site" evidence="6">
    <location>
        <position position="177"/>
    </location>
    <ligand>
        <name>ATP</name>
        <dbReference type="ChEBI" id="CHEBI:30616"/>
    </ligand>
</feature>
<keyword evidence="4 6" id="KW-0067">ATP-binding</keyword>
<accession>A0A7R9EX17</accession>
<dbReference type="FunFam" id="1.20.120.790:FF:000004">
    <property type="entry name" value="Heat shock protein 75 kDa"/>
    <property type="match status" value="1"/>
</dbReference>
<organism evidence="9">
    <name type="scientific">Timema bartmani</name>
    <dbReference type="NCBI Taxonomy" id="61472"/>
    <lineage>
        <taxon>Eukaryota</taxon>
        <taxon>Metazoa</taxon>
        <taxon>Ecdysozoa</taxon>
        <taxon>Arthropoda</taxon>
        <taxon>Hexapoda</taxon>
        <taxon>Insecta</taxon>
        <taxon>Pterygota</taxon>
        <taxon>Neoptera</taxon>
        <taxon>Polyneoptera</taxon>
        <taxon>Phasmatodea</taxon>
        <taxon>Timematodea</taxon>
        <taxon>Timematoidea</taxon>
        <taxon>Timematidae</taxon>
        <taxon>Timema</taxon>
    </lineage>
</organism>
<dbReference type="PRINTS" id="PR00775">
    <property type="entry name" value="HEATSHOCK90"/>
</dbReference>
<dbReference type="GO" id="GO:0005524">
    <property type="term" value="F:ATP binding"/>
    <property type="evidence" value="ECO:0007669"/>
    <property type="project" value="UniProtKB-KW"/>
</dbReference>
<feature type="binding site" evidence="6">
    <location>
        <position position="82"/>
    </location>
    <ligand>
        <name>ATP</name>
        <dbReference type="ChEBI" id="CHEBI:30616"/>
    </ligand>
</feature>
<feature type="binding site" evidence="6">
    <location>
        <position position="95"/>
    </location>
    <ligand>
        <name>ATP</name>
        <dbReference type="ChEBI" id="CHEBI:30616"/>
    </ligand>
</feature>
<feature type="binding site" evidence="6">
    <location>
        <begin position="126"/>
        <end position="131"/>
    </location>
    <ligand>
        <name>ATP</name>
        <dbReference type="ChEBI" id="CHEBI:30616"/>
    </ligand>
</feature>
<dbReference type="GO" id="GO:0140662">
    <property type="term" value="F:ATP-dependent protein folding chaperone"/>
    <property type="evidence" value="ECO:0007669"/>
    <property type="project" value="InterPro"/>
</dbReference>
<dbReference type="SUPFAM" id="SSF110942">
    <property type="entry name" value="HSP90 C-terminal domain"/>
    <property type="match status" value="1"/>
</dbReference>
<dbReference type="FunFam" id="3.30.230.80:FF:000004">
    <property type="entry name" value="Heat shock protein 75 kDa"/>
    <property type="match status" value="1"/>
</dbReference>
<sequence length="834" mass="96088">MSYTPASVDEWSKVTRSQKARLLMTRGLRVFVRELISNASDALEKLRHMTLTGENLEEGTSSRPLEIHIATDKQHRILTIQDTGVGMTKEELVDNLGTIARSGSKAFLEQLKGQPGSSEASSIIGQFGVGFYSSFMVADRVEVFTKSSFPGALGYKWTSDGTGSYEIQEAEGVSPGTKIVLHLKPESREFSDEDTIRDKNWEHVRYTRRSVPDTNWEHVRYTRRSVPDTNWGRLVRYTRRSVPDINWGHHVRYTRRSVPDTNWGHLVRYTRCSVPDTNWGHHVRYTRHSVPDTNWGRLVRYTRRSVPDTNWGRLVRYTKRSVPDTNWGRLVRYTRHSVPDTNWGHLVRYTRCSVPDTNWGRLERYTRRSVIKKYSNFVGCPIFLNGQRANVIQALWLVDPSQALWLMDPKEVTPQMHDEFYRFVGNTFDKPRFTLHYRTDAPLTLRALLYFPEGKPGLFEMNRESDTGVALYSRKVLIKSKTDNILPKWLRFVKGVVDSEDIPLNLSRELLQNSALIRKLQRVLTNRLLRFLHDKSTKEQEQFDLFYKDYSPFLKEGIVMSQEQVEKEEIAKLLRFESSRCSPGERVSLPQYISRLAEGQKDVFYLAAPRTRRRTTSQLSVSSAVSLFWYSHNLETGQGEGRPHNSRHNLETGQGEGRPPDVGYSRAEELNHQRQNTLTSLLVFVRRILPFTRAICVFTRGESLLRPEVENLLPWLKKCLGGKVHTVKVTRRLDSHPCVITVEDMGAARHFLRMQSHQLTEENRYALLQPQLEINPSHPIIKKLSKLVTSNPRLAELVSQQLLANAMVSAGLVEDPRTLVISLNELLSLALEAH</sequence>
<evidence type="ECO:0000259" key="8">
    <source>
        <dbReference type="SMART" id="SM00387"/>
    </source>
</evidence>
<dbReference type="PANTHER" id="PTHR11528">
    <property type="entry name" value="HEAT SHOCK PROTEIN 90 FAMILY MEMBER"/>
    <property type="match status" value="1"/>
</dbReference>
<dbReference type="Gene3D" id="3.30.230.80">
    <property type="match status" value="1"/>
</dbReference>
<dbReference type="SUPFAM" id="SSF55874">
    <property type="entry name" value="ATPase domain of HSP90 chaperone/DNA topoisomerase II/histidine kinase"/>
    <property type="match status" value="1"/>
</dbReference>
<feature type="binding site" evidence="6">
    <location>
        <position position="34"/>
    </location>
    <ligand>
        <name>ATP</name>
        <dbReference type="ChEBI" id="CHEBI:30616"/>
    </ligand>
</feature>
<gene>
    <name evidence="9" type="ORF">TBIB3V08_LOCUS4150</name>
</gene>
<keyword evidence="3 6" id="KW-0547">Nucleotide-binding</keyword>
<name>A0A7R9EX17_9NEOP</name>
<feature type="domain" description="Histidine kinase/HSP90-like ATPase" evidence="8">
    <location>
        <begin position="23"/>
        <end position="187"/>
    </location>
</feature>
<dbReference type="SUPFAM" id="SSF54211">
    <property type="entry name" value="Ribosomal protein S5 domain 2-like"/>
    <property type="match status" value="1"/>
</dbReference>
<proteinExistence type="inferred from homology"/>
<dbReference type="EMBL" id="OD565402">
    <property type="protein sequence ID" value="CAD7441695.1"/>
    <property type="molecule type" value="Genomic_DNA"/>
</dbReference>
<evidence type="ECO:0000256" key="1">
    <source>
        <dbReference type="ARBA" id="ARBA00008239"/>
    </source>
</evidence>
<dbReference type="Pfam" id="PF13589">
    <property type="entry name" value="HATPase_c_3"/>
    <property type="match status" value="1"/>
</dbReference>
<dbReference type="Gene3D" id="3.30.565.10">
    <property type="entry name" value="Histidine kinase-like ATPase, C-terminal domain"/>
    <property type="match status" value="1"/>
</dbReference>
<feature type="binding site" evidence="6">
    <location>
        <position position="38"/>
    </location>
    <ligand>
        <name>ATP</name>
        <dbReference type="ChEBI" id="CHEBI:30616"/>
    </ligand>
</feature>
<dbReference type="SMART" id="SM00387">
    <property type="entry name" value="HATPase_c"/>
    <property type="match status" value="1"/>
</dbReference>
<dbReference type="GO" id="GO:0016887">
    <property type="term" value="F:ATP hydrolysis activity"/>
    <property type="evidence" value="ECO:0007669"/>
    <property type="project" value="InterPro"/>
</dbReference>
<reference evidence="9" key="1">
    <citation type="submission" date="2020-11" db="EMBL/GenBank/DDBJ databases">
        <authorList>
            <person name="Tran Van P."/>
        </authorList>
    </citation>
    <scope>NUCLEOTIDE SEQUENCE</scope>
</reference>
<evidence type="ECO:0000256" key="6">
    <source>
        <dbReference type="PIRSR" id="PIRSR002583-1"/>
    </source>
</evidence>
<evidence type="ECO:0000313" key="9">
    <source>
        <dbReference type="EMBL" id="CAD7441695.1"/>
    </source>
</evidence>
<dbReference type="AlphaFoldDB" id="A0A7R9EX17"/>
<evidence type="ECO:0000256" key="4">
    <source>
        <dbReference type="ARBA" id="ARBA00022840"/>
    </source>
</evidence>
<evidence type="ECO:0000256" key="2">
    <source>
        <dbReference type="ARBA" id="ARBA00021845"/>
    </source>
</evidence>